<dbReference type="Gene3D" id="3.40.50.10190">
    <property type="entry name" value="BRCT domain"/>
    <property type="match status" value="2"/>
</dbReference>
<reference evidence="3" key="1">
    <citation type="submission" date="2020-06" db="EMBL/GenBank/DDBJ databases">
        <title>Draft genome of Bugula neritina, a colonial animal packing powerful symbionts and potential medicines.</title>
        <authorList>
            <person name="Rayko M."/>
        </authorList>
    </citation>
    <scope>NUCLEOTIDE SEQUENCE [LARGE SCALE GENOMIC DNA]</scope>
    <source>
        <strain evidence="3">Kwan_BN1</strain>
    </source>
</reference>
<feature type="region of interest" description="Disordered" evidence="1">
    <location>
        <begin position="377"/>
        <end position="452"/>
    </location>
</feature>
<feature type="region of interest" description="Disordered" evidence="1">
    <location>
        <begin position="216"/>
        <end position="288"/>
    </location>
</feature>
<dbReference type="FunFam" id="2.60.120.260:FF:000025">
    <property type="entry name" value="DNA repair protein XRCC1 isoform X1"/>
    <property type="match status" value="1"/>
</dbReference>
<dbReference type="PROSITE" id="PS50172">
    <property type="entry name" value="BRCT"/>
    <property type="match status" value="2"/>
</dbReference>
<evidence type="ECO:0000259" key="2">
    <source>
        <dbReference type="PROSITE" id="PS50172"/>
    </source>
</evidence>
<sequence>MPEISLARIVSVSSEDNKFPATNLLGAPGSGKWKSAVAGEKQLSVIVQLSRPSKIAGVHVGNEGSAFVEILVGKESATSEQDWKVLLVASSLMTPSDARSHTNLQKVRIFNSDALSASTRNETWDRVKLVCTQPFNKSQPYGLSFISLLSDDESSEKVKTEKVPQKLGAFTLRDDTDSDEPRLNMAGSVFSDRARLKADIPPATAAAAVRAAAREADSTVGTHKSDSVPSSAKLKRAASPAEKKTPKMKSAKLDSSKTGKPETSSTSASAAAGDKRKTSSSTPVSSSVPAVPLKEILKGVIFSLSGFKNPKRSDLREKGIKMGAVYSPDWDNRCTHLVCAFTSTPKFSQVNGKGYIVTEDWILNSYSRKKKLPWRDHRLGRAKSPARAREDDEKEKSTTKVEKESPKKYAGVDESKAANDSYAGSTDIDDDDEVEGNKMDATQVDSDATEVDSMDTDDEIAAHLATTQPASKGKSPANGKPASTKSSNSSCHRELPVLPDFVLDKVFFLYGNVADRHSVYRYIYAYGGTVEEYMCDEVKFVITDDSWDENFDSALQDNNNLIFVKSKWIQDIHEQQKFVPHQKYAIVPT</sequence>
<feature type="region of interest" description="Disordered" evidence="1">
    <location>
        <begin position="465"/>
        <end position="492"/>
    </location>
</feature>
<dbReference type="PANTHER" id="PTHR11370:SF5">
    <property type="entry name" value="DNA REPAIR PROTEIN XRCC1"/>
    <property type="match status" value="1"/>
</dbReference>
<dbReference type="PANTHER" id="PTHR11370">
    <property type="entry name" value="DNA-REPAIR PROTEIN XRCC1"/>
    <property type="match status" value="1"/>
</dbReference>
<dbReference type="Pfam" id="PF00533">
    <property type="entry name" value="BRCT"/>
    <property type="match status" value="1"/>
</dbReference>
<accession>A0A7J7JEJ7</accession>
<feature type="domain" description="BRCT" evidence="2">
    <location>
        <begin position="292"/>
        <end position="379"/>
    </location>
</feature>
<dbReference type="GO" id="GO:0003684">
    <property type="term" value="F:damaged DNA binding"/>
    <property type="evidence" value="ECO:0007669"/>
    <property type="project" value="InterPro"/>
</dbReference>
<evidence type="ECO:0000313" key="3">
    <source>
        <dbReference type="EMBL" id="KAF6024729.1"/>
    </source>
</evidence>
<dbReference type="AlphaFoldDB" id="A0A7J7JEJ7"/>
<keyword evidence="4" id="KW-1185">Reference proteome</keyword>
<comment type="caution">
    <text evidence="3">The sequence shown here is derived from an EMBL/GenBank/DDBJ whole genome shotgun (WGS) entry which is preliminary data.</text>
</comment>
<proteinExistence type="predicted"/>
<dbReference type="CDD" id="cd17707">
    <property type="entry name" value="BRCT_XRCC1_rpt2"/>
    <property type="match status" value="1"/>
</dbReference>
<feature type="compositionally biased region" description="Basic and acidic residues" evidence="1">
    <location>
        <begin position="241"/>
        <end position="260"/>
    </location>
</feature>
<name>A0A7J7JEJ7_BUGNE</name>
<dbReference type="EMBL" id="VXIV02002544">
    <property type="protein sequence ID" value="KAF6024729.1"/>
    <property type="molecule type" value="Genomic_DNA"/>
</dbReference>
<evidence type="ECO:0000313" key="4">
    <source>
        <dbReference type="Proteomes" id="UP000593567"/>
    </source>
</evidence>
<feature type="compositionally biased region" description="Basic and acidic residues" evidence="1">
    <location>
        <begin position="387"/>
        <end position="417"/>
    </location>
</feature>
<dbReference type="InterPro" id="IPR036420">
    <property type="entry name" value="BRCT_dom_sf"/>
</dbReference>
<evidence type="ECO:0000256" key="1">
    <source>
        <dbReference type="SAM" id="MobiDB-lite"/>
    </source>
</evidence>
<dbReference type="Pfam" id="PF16589">
    <property type="entry name" value="BRCT_2"/>
    <property type="match status" value="1"/>
</dbReference>
<feature type="compositionally biased region" description="Polar residues" evidence="1">
    <location>
        <begin position="481"/>
        <end position="490"/>
    </location>
</feature>
<dbReference type="GO" id="GO:0000012">
    <property type="term" value="P:single strand break repair"/>
    <property type="evidence" value="ECO:0007669"/>
    <property type="project" value="InterPro"/>
</dbReference>
<dbReference type="GO" id="GO:0006284">
    <property type="term" value="P:base-excision repair"/>
    <property type="evidence" value="ECO:0007669"/>
    <property type="project" value="TreeGrafter"/>
</dbReference>
<dbReference type="Pfam" id="PF01834">
    <property type="entry name" value="XRCC1_N"/>
    <property type="match status" value="1"/>
</dbReference>
<feature type="compositionally biased region" description="Low complexity" evidence="1">
    <location>
        <begin position="263"/>
        <end position="272"/>
    </location>
</feature>
<dbReference type="SUPFAM" id="SSF49785">
    <property type="entry name" value="Galactose-binding domain-like"/>
    <property type="match status" value="1"/>
</dbReference>
<feature type="compositionally biased region" description="Low complexity" evidence="1">
    <location>
        <begin position="279"/>
        <end position="288"/>
    </location>
</feature>
<dbReference type="InterPro" id="IPR001357">
    <property type="entry name" value="BRCT_dom"/>
</dbReference>
<dbReference type="GO" id="GO:0005634">
    <property type="term" value="C:nucleus"/>
    <property type="evidence" value="ECO:0007669"/>
    <property type="project" value="InterPro"/>
</dbReference>
<protein>
    <submittedName>
        <fullName evidence="3">XRCC1</fullName>
    </submittedName>
</protein>
<dbReference type="InterPro" id="IPR008979">
    <property type="entry name" value="Galactose-bd-like_sf"/>
</dbReference>
<gene>
    <name evidence="3" type="ORF">EB796_016953</name>
</gene>
<dbReference type="InterPro" id="IPR002706">
    <property type="entry name" value="Xrcc1_N"/>
</dbReference>
<dbReference type="OrthoDB" id="25840at2759"/>
<organism evidence="3 4">
    <name type="scientific">Bugula neritina</name>
    <name type="common">Brown bryozoan</name>
    <name type="synonym">Sertularia neritina</name>
    <dbReference type="NCBI Taxonomy" id="10212"/>
    <lineage>
        <taxon>Eukaryota</taxon>
        <taxon>Metazoa</taxon>
        <taxon>Spiralia</taxon>
        <taxon>Lophotrochozoa</taxon>
        <taxon>Bryozoa</taxon>
        <taxon>Gymnolaemata</taxon>
        <taxon>Cheilostomatida</taxon>
        <taxon>Flustrina</taxon>
        <taxon>Buguloidea</taxon>
        <taxon>Bugulidae</taxon>
        <taxon>Bugula</taxon>
    </lineage>
</organism>
<dbReference type="SMART" id="SM00292">
    <property type="entry name" value="BRCT"/>
    <property type="match status" value="2"/>
</dbReference>
<dbReference type="SUPFAM" id="SSF52113">
    <property type="entry name" value="BRCT domain"/>
    <property type="match status" value="2"/>
</dbReference>
<dbReference type="Proteomes" id="UP000593567">
    <property type="component" value="Unassembled WGS sequence"/>
</dbReference>
<dbReference type="Gene3D" id="2.60.120.260">
    <property type="entry name" value="Galactose-binding domain-like"/>
    <property type="match status" value="1"/>
</dbReference>
<feature type="domain" description="BRCT" evidence="2">
    <location>
        <begin position="497"/>
        <end position="586"/>
    </location>
</feature>
<feature type="compositionally biased region" description="Polar residues" evidence="1">
    <location>
        <begin position="219"/>
        <end position="230"/>
    </location>
</feature>